<evidence type="ECO:0000259" key="10">
    <source>
        <dbReference type="Pfam" id="PF00535"/>
    </source>
</evidence>
<dbReference type="InterPro" id="IPR050256">
    <property type="entry name" value="Glycosyltransferase_2"/>
</dbReference>
<evidence type="ECO:0000256" key="1">
    <source>
        <dbReference type="ARBA" id="ARBA00001946"/>
    </source>
</evidence>
<evidence type="ECO:0000256" key="5">
    <source>
        <dbReference type="ARBA" id="ARBA00022842"/>
    </source>
</evidence>
<gene>
    <name evidence="11" type="ORF">BHF71_04900</name>
</gene>
<dbReference type="PANTHER" id="PTHR48090:SF10">
    <property type="entry name" value="GLUCOSYL-3-PHOSPHOGLYCERATE SYNTHASE"/>
    <property type="match status" value="1"/>
</dbReference>
<comment type="catalytic activity">
    <reaction evidence="8">
        <text>(2R)-3-phosphoglycerate + UDP-alpha-D-glucose = (2R)-2-O-(alpha-D-glucopyranosyl)-3-phospho-glycerate + UDP + H(+)</text>
        <dbReference type="Rhea" id="RHEA:31319"/>
        <dbReference type="ChEBI" id="CHEBI:15378"/>
        <dbReference type="ChEBI" id="CHEBI:58223"/>
        <dbReference type="ChEBI" id="CHEBI:58272"/>
        <dbReference type="ChEBI" id="CHEBI:58885"/>
        <dbReference type="ChEBI" id="CHEBI:62600"/>
        <dbReference type="EC" id="2.4.1.266"/>
    </reaction>
    <physiologicalReaction direction="left-to-right" evidence="8">
        <dbReference type="Rhea" id="RHEA:31320"/>
    </physiologicalReaction>
</comment>
<keyword evidence="3" id="KW-0328">Glycosyltransferase</keyword>
<dbReference type="Pfam" id="PF00535">
    <property type="entry name" value="Glycos_transf_2"/>
    <property type="match status" value="1"/>
</dbReference>
<evidence type="ECO:0000256" key="2">
    <source>
        <dbReference type="ARBA" id="ARBA00006739"/>
    </source>
</evidence>
<evidence type="ECO:0000256" key="8">
    <source>
        <dbReference type="ARBA" id="ARBA00048689"/>
    </source>
</evidence>
<accession>A0A1D2YRU2</accession>
<evidence type="ECO:0000313" key="11">
    <source>
        <dbReference type="EMBL" id="OEF95532.1"/>
    </source>
</evidence>
<dbReference type="EC" id="2.4.1.266" evidence="6"/>
<reference evidence="11 12" key="1">
    <citation type="submission" date="2016-09" db="EMBL/GenBank/DDBJ databases">
        <title>Draft genome sequence for the type strain of Vulcanibacillus modesticaldus BR, a strictly anaerobic, moderately thermophilic, and nitrate-reducing bacterium from deep sea-hydrothermal vents of the Mid-Atlantic Ridge.</title>
        <authorList>
            <person name="Abin C.A."/>
            <person name="Hollibaugh J.T."/>
        </authorList>
    </citation>
    <scope>NUCLEOTIDE SEQUENCE [LARGE SCALE GENOMIC DNA]</scope>
    <source>
        <strain evidence="11 12">BR</strain>
    </source>
</reference>
<evidence type="ECO:0000256" key="6">
    <source>
        <dbReference type="ARBA" id="ARBA00039022"/>
    </source>
</evidence>
<dbReference type="OrthoDB" id="396512at2"/>
<keyword evidence="12" id="KW-1185">Reference proteome</keyword>
<dbReference type="InterPro" id="IPR001173">
    <property type="entry name" value="Glyco_trans_2-like"/>
</dbReference>
<evidence type="ECO:0000313" key="12">
    <source>
        <dbReference type="Proteomes" id="UP000243739"/>
    </source>
</evidence>
<keyword evidence="5" id="KW-0460">Magnesium</keyword>
<comment type="cofactor">
    <cofactor evidence="1">
        <name>Mg(2+)</name>
        <dbReference type="ChEBI" id="CHEBI:18420"/>
    </cofactor>
</comment>
<evidence type="ECO:0000256" key="4">
    <source>
        <dbReference type="ARBA" id="ARBA00022679"/>
    </source>
</evidence>
<dbReference type="AlphaFoldDB" id="A0A1D2YRU2"/>
<evidence type="ECO:0000256" key="7">
    <source>
        <dbReference type="ARBA" id="ARBA00040894"/>
    </source>
</evidence>
<dbReference type="EMBL" id="MIJF01000100">
    <property type="protein sequence ID" value="OEF95532.1"/>
    <property type="molecule type" value="Genomic_DNA"/>
</dbReference>
<comment type="catalytic activity">
    <reaction evidence="9">
        <text>an NDP-alpha-D-glucose + (2R)-3-phosphoglycerate = (2R)-2-O-(alpha-D-glucopyranosyl)-3-phospho-glycerate + a ribonucleoside 5'-diphosphate + H(+)</text>
        <dbReference type="Rhea" id="RHEA:47244"/>
        <dbReference type="ChEBI" id="CHEBI:15378"/>
        <dbReference type="ChEBI" id="CHEBI:57930"/>
        <dbReference type="ChEBI" id="CHEBI:58272"/>
        <dbReference type="ChEBI" id="CHEBI:62600"/>
        <dbReference type="ChEBI" id="CHEBI:76533"/>
        <dbReference type="EC" id="2.4.1.266"/>
    </reaction>
    <physiologicalReaction direction="left-to-right" evidence="9">
        <dbReference type="Rhea" id="RHEA:47245"/>
    </physiologicalReaction>
</comment>
<dbReference type="GO" id="GO:0016757">
    <property type="term" value="F:glycosyltransferase activity"/>
    <property type="evidence" value="ECO:0007669"/>
    <property type="project" value="UniProtKB-KW"/>
</dbReference>
<comment type="similarity">
    <text evidence="2">Belongs to the glycosyltransferase 2 family.</text>
</comment>
<evidence type="ECO:0000256" key="9">
    <source>
        <dbReference type="ARBA" id="ARBA00048997"/>
    </source>
</evidence>
<comment type="caution">
    <text evidence="11">The sequence shown here is derived from an EMBL/GenBank/DDBJ whole genome shotgun (WGS) entry which is preliminary data.</text>
</comment>
<dbReference type="Gene3D" id="3.90.550.10">
    <property type="entry name" value="Spore Coat Polysaccharide Biosynthesis Protein SpsA, Chain A"/>
    <property type="match status" value="1"/>
</dbReference>
<dbReference type="InterPro" id="IPR029044">
    <property type="entry name" value="Nucleotide-diphossugar_trans"/>
</dbReference>
<dbReference type="STRING" id="337097.BHF71_04900"/>
<sequence length="228" mass="25523">MNSNLISVIIPAFNEEDYIDKTIEGVSKWQYPTEIIVIDDGSTDNTKEKLSVIETSLNNLKVYYSNKNQGKGKALIKGVKLARGEIIAFLDADLGESAQNAVKLLYPVLKDECDMTIAIFPRSEKKAGLGLVKKLAKSGIYLLTGYKAKAPLSGQRAIKKKILEKIDWLADGYGVEVGLTIDVIRLGGRIKEIEIPLNHRETGRNIKDFVHRGKEFVDITKALLYRWR</sequence>
<dbReference type="PANTHER" id="PTHR48090">
    <property type="entry name" value="UNDECAPRENYL-PHOSPHATE 4-DEOXY-4-FORMAMIDO-L-ARABINOSE TRANSFERASE-RELATED"/>
    <property type="match status" value="1"/>
</dbReference>
<dbReference type="SUPFAM" id="SSF53448">
    <property type="entry name" value="Nucleotide-diphospho-sugar transferases"/>
    <property type="match status" value="1"/>
</dbReference>
<dbReference type="RefSeq" id="WP_069657714.1">
    <property type="nucleotide sequence ID" value="NZ_MIJF01000100.1"/>
</dbReference>
<feature type="domain" description="Glycosyltransferase 2-like" evidence="10">
    <location>
        <begin position="7"/>
        <end position="165"/>
    </location>
</feature>
<dbReference type="Proteomes" id="UP000243739">
    <property type="component" value="Unassembled WGS sequence"/>
</dbReference>
<proteinExistence type="inferred from homology"/>
<keyword evidence="4" id="KW-0808">Transferase</keyword>
<organism evidence="11 12">
    <name type="scientific">Vulcanibacillus modesticaldus</name>
    <dbReference type="NCBI Taxonomy" id="337097"/>
    <lineage>
        <taxon>Bacteria</taxon>
        <taxon>Bacillati</taxon>
        <taxon>Bacillota</taxon>
        <taxon>Bacilli</taxon>
        <taxon>Bacillales</taxon>
        <taxon>Bacillaceae</taxon>
        <taxon>Vulcanibacillus</taxon>
    </lineage>
</organism>
<dbReference type="CDD" id="cd04179">
    <property type="entry name" value="DPM_DPG-synthase_like"/>
    <property type="match status" value="1"/>
</dbReference>
<protein>
    <recommendedName>
        <fullName evidence="7">Glucosyl-3-phosphoglycerate synthase</fullName>
        <ecNumber evidence="6">2.4.1.266</ecNumber>
    </recommendedName>
</protein>
<name>A0A1D2YRU2_9BACI</name>
<evidence type="ECO:0000256" key="3">
    <source>
        <dbReference type="ARBA" id="ARBA00022676"/>
    </source>
</evidence>